<keyword evidence="3" id="KW-1185">Reference proteome</keyword>
<protein>
    <submittedName>
        <fullName evidence="2">Uncharacterized protein</fullName>
    </submittedName>
</protein>
<dbReference type="AlphaFoldDB" id="A0A8H7CFZ6"/>
<evidence type="ECO:0000313" key="3">
    <source>
        <dbReference type="Proteomes" id="UP000620124"/>
    </source>
</evidence>
<organism evidence="2 3">
    <name type="scientific">Mycena venus</name>
    <dbReference type="NCBI Taxonomy" id="2733690"/>
    <lineage>
        <taxon>Eukaryota</taxon>
        <taxon>Fungi</taxon>
        <taxon>Dikarya</taxon>
        <taxon>Basidiomycota</taxon>
        <taxon>Agaricomycotina</taxon>
        <taxon>Agaricomycetes</taxon>
        <taxon>Agaricomycetidae</taxon>
        <taxon>Agaricales</taxon>
        <taxon>Marasmiineae</taxon>
        <taxon>Mycenaceae</taxon>
        <taxon>Mycena</taxon>
    </lineage>
</organism>
<feature type="region of interest" description="Disordered" evidence="1">
    <location>
        <begin position="129"/>
        <end position="218"/>
    </location>
</feature>
<evidence type="ECO:0000256" key="1">
    <source>
        <dbReference type="SAM" id="MobiDB-lite"/>
    </source>
</evidence>
<dbReference type="Proteomes" id="UP000620124">
    <property type="component" value="Unassembled WGS sequence"/>
</dbReference>
<feature type="region of interest" description="Disordered" evidence="1">
    <location>
        <begin position="237"/>
        <end position="267"/>
    </location>
</feature>
<name>A0A8H7CFZ6_9AGAR</name>
<evidence type="ECO:0000313" key="2">
    <source>
        <dbReference type="EMBL" id="KAF7334078.1"/>
    </source>
</evidence>
<dbReference type="OrthoDB" id="10673154at2759"/>
<gene>
    <name evidence="2" type="ORF">MVEN_02313400</name>
</gene>
<reference evidence="2" key="1">
    <citation type="submission" date="2020-05" db="EMBL/GenBank/DDBJ databases">
        <title>Mycena genomes resolve the evolution of fungal bioluminescence.</title>
        <authorList>
            <person name="Tsai I.J."/>
        </authorList>
    </citation>
    <scope>NUCLEOTIDE SEQUENCE</scope>
    <source>
        <strain evidence="2">CCC161011</strain>
    </source>
</reference>
<comment type="caution">
    <text evidence="2">The sequence shown here is derived from an EMBL/GenBank/DDBJ whole genome shotgun (WGS) entry which is preliminary data.</text>
</comment>
<feature type="compositionally biased region" description="Acidic residues" evidence="1">
    <location>
        <begin position="197"/>
        <end position="208"/>
    </location>
</feature>
<feature type="compositionally biased region" description="Polar residues" evidence="1">
    <location>
        <begin position="243"/>
        <end position="254"/>
    </location>
</feature>
<dbReference type="EMBL" id="JACAZI010000027">
    <property type="protein sequence ID" value="KAF7334078.1"/>
    <property type="molecule type" value="Genomic_DNA"/>
</dbReference>
<sequence>MSAPNTPVTTPTSPWEAFNHSSLESLSAFMIDPTLPAKTDPKEIKKAFKEGLASLEYYYKHFADQAKPCLFHSFYAGINRVLDRLDNVPDAWQKFRFEPGNRPVDPLPLEFEIPYFKAPWLPAEGPVFLVDNPPKPQSTHKPTPVALEDSDDEGVLLAPSPLKGKGKAAPSSCRPAPVPRSIKKPAKLSKRDRNEETEAEFTQSEDDAPVGKPKASTRPLKRVKVEITRSPQSIIKVRKSPPTAESPSVASTSGGIRPLNARSTIQPPTVAAEQTNWKAFGKQAAATLKSLVDEGKFATLQFTLPADVYLILHITFLYTCLL</sequence>
<proteinExistence type="predicted"/>
<accession>A0A8H7CFZ6</accession>